<evidence type="ECO:0000313" key="6">
    <source>
        <dbReference type="Proteomes" id="UP000606274"/>
    </source>
</evidence>
<proteinExistence type="inferred from homology"/>
<evidence type="ECO:0000313" key="5">
    <source>
        <dbReference type="EMBL" id="KAF7694531.1"/>
    </source>
</evidence>
<gene>
    <name evidence="5" type="ORF">HF521_008284</name>
</gene>
<name>A0A8T0ARB0_SILME</name>
<evidence type="ECO:0000256" key="1">
    <source>
        <dbReference type="ARBA" id="ARBA00010698"/>
    </source>
</evidence>
<evidence type="ECO:0000256" key="2">
    <source>
        <dbReference type="ARBA" id="ARBA00011265"/>
    </source>
</evidence>
<feature type="region of interest" description="Disordered" evidence="4">
    <location>
        <begin position="21"/>
        <end position="71"/>
    </location>
</feature>
<dbReference type="InterPro" id="IPR009622">
    <property type="entry name" value="NDUFAF4"/>
</dbReference>
<dbReference type="EMBL" id="JABFDY010000018">
    <property type="protein sequence ID" value="KAF7694531.1"/>
    <property type="molecule type" value="Genomic_DNA"/>
</dbReference>
<dbReference type="GO" id="GO:0005739">
    <property type="term" value="C:mitochondrion"/>
    <property type="evidence" value="ECO:0007669"/>
    <property type="project" value="GOC"/>
</dbReference>
<evidence type="ECO:0000256" key="4">
    <source>
        <dbReference type="SAM" id="MobiDB-lite"/>
    </source>
</evidence>
<comment type="subunit">
    <text evidence="2">Binds calmodulin. Interacts with NDUFAF3.</text>
</comment>
<accession>A0A8T0ARB0</accession>
<protein>
    <recommendedName>
        <fullName evidence="3">NADH dehydrogenase [ubiquinone] 1 alpha subcomplex assembly factor 4</fullName>
    </recommendedName>
</protein>
<comment type="caution">
    <text evidence="5">The sequence shown here is derived from an EMBL/GenBank/DDBJ whole genome shotgun (WGS) entry which is preliminary data.</text>
</comment>
<feature type="compositionally biased region" description="Basic and acidic residues" evidence="4">
    <location>
        <begin position="21"/>
        <end position="31"/>
    </location>
</feature>
<dbReference type="AlphaFoldDB" id="A0A8T0ARB0"/>
<dbReference type="Proteomes" id="UP000606274">
    <property type="component" value="Unassembled WGS sequence"/>
</dbReference>
<evidence type="ECO:0000256" key="3">
    <source>
        <dbReference type="ARBA" id="ARBA00021777"/>
    </source>
</evidence>
<dbReference type="GO" id="GO:0032981">
    <property type="term" value="P:mitochondrial respiratory chain complex I assembly"/>
    <property type="evidence" value="ECO:0007669"/>
    <property type="project" value="InterPro"/>
</dbReference>
<comment type="similarity">
    <text evidence="1">Belongs to the NDUFAF4 family.</text>
</comment>
<dbReference type="Pfam" id="PF06784">
    <property type="entry name" value="UPF0240"/>
    <property type="match status" value="1"/>
</dbReference>
<reference evidence="5" key="1">
    <citation type="submission" date="2020-08" db="EMBL/GenBank/DDBJ databases">
        <title>Chromosome-level assembly of Southern catfish (Silurus meridionalis) provides insights into visual adaptation to the nocturnal and benthic lifestyles.</title>
        <authorList>
            <person name="Zhang Y."/>
            <person name="Wang D."/>
            <person name="Peng Z."/>
        </authorList>
    </citation>
    <scope>NUCLEOTIDE SEQUENCE</scope>
    <source>
        <strain evidence="5">SWU-2019-XX</strain>
        <tissue evidence="5">Muscle</tissue>
    </source>
</reference>
<organism evidence="5 6">
    <name type="scientific">Silurus meridionalis</name>
    <name type="common">Southern catfish</name>
    <name type="synonym">Silurus soldatovi meridionalis</name>
    <dbReference type="NCBI Taxonomy" id="175797"/>
    <lineage>
        <taxon>Eukaryota</taxon>
        <taxon>Metazoa</taxon>
        <taxon>Chordata</taxon>
        <taxon>Craniata</taxon>
        <taxon>Vertebrata</taxon>
        <taxon>Euteleostomi</taxon>
        <taxon>Actinopterygii</taxon>
        <taxon>Neopterygii</taxon>
        <taxon>Teleostei</taxon>
        <taxon>Ostariophysi</taxon>
        <taxon>Siluriformes</taxon>
        <taxon>Siluridae</taxon>
        <taxon>Silurus</taxon>
    </lineage>
</organism>
<keyword evidence="6" id="KW-1185">Reference proteome</keyword>
<sequence>MGARVGRLYKNFNLEARAHREIGKSKPEAAPRHPVPINQNNSVPPGISRFEEAAAGGSSPPQPLTGAPWSV</sequence>